<evidence type="ECO:0000313" key="3">
    <source>
        <dbReference type="Proteomes" id="UP001221217"/>
    </source>
</evidence>
<proteinExistence type="predicted"/>
<dbReference type="InterPro" id="IPR051541">
    <property type="entry name" value="PTS_SugarTrans_NitroReg"/>
</dbReference>
<evidence type="ECO:0000259" key="1">
    <source>
        <dbReference type="PROSITE" id="PS51094"/>
    </source>
</evidence>
<reference evidence="2 3" key="1">
    <citation type="submission" date="2022-12" db="EMBL/GenBank/DDBJ databases">
        <title>Metagenome assembled genome from gulf of manar.</title>
        <authorList>
            <person name="Kohli P."/>
            <person name="Pk S."/>
            <person name="Venkata Ramana C."/>
            <person name="Sasikala C."/>
        </authorList>
    </citation>
    <scope>NUCLEOTIDE SEQUENCE [LARGE SCALE GENOMIC DNA]</scope>
    <source>
        <strain evidence="2">JB008</strain>
    </source>
</reference>
<keyword evidence="2" id="KW-0813">Transport</keyword>
<name>A0AAJ1IC12_9SPIO</name>
<dbReference type="InterPro" id="IPR016152">
    <property type="entry name" value="PTrfase/Anion_transptr"/>
</dbReference>
<keyword evidence="2" id="KW-0762">Sugar transport</keyword>
<dbReference type="PROSITE" id="PS51094">
    <property type="entry name" value="PTS_EIIA_TYPE_2"/>
    <property type="match status" value="1"/>
</dbReference>
<sequence length="160" mass="17511">MDLANIIDRERCCVLKETTKTEAIIELVNSLEGFNGPQLNGGPLDIEELRKELFYREQLMSTGLSLGLAVPHVRFRGVKSPLVIAGIQPDGITDYDTLDGSEVNIVIMIIVGENQHKQHIRLLSLIASRLKDNKLKQALLSAGSGEEIYSLLAGSEEAGL</sequence>
<organism evidence="2 3">
    <name type="scientific">Candidatus Thalassospirochaeta sargassi</name>
    <dbReference type="NCBI Taxonomy" id="3119039"/>
    <lineage>
        <taxon>Bacteria</taxon>
        <taxon>Pseudomonadati</taxon>
        <taxon>Spirochaetota</taxon>
        <taxon>Spirochaetia</taxon>
        <taxon>Spirochaetales</taxon>
        <taxon>Spirochaetaceae</taxon>
        <taxon>Candidatus Thalassospirochaeta</taxon>
    </lineage>
</organism>
<dbReference type="Gene3D" id="3.40.930.10">
    <property type="entry name" value="Mannitol-specific EII, Chain A"/>
    <property type="match status" value="1"/>
</dbReference>
<dbReference type="EMBL" id="JAQQAL010000005">
    <property type="protein sequence ID" value="MDC7225309.1"/>
    <property type="molecule type" value="Genomic_DNA"/>
</dbReference>
<dbReference type="Pfam" id="PF00359">
    <property type="entry name" value="PTS_EIIA_2"/>
    <property type="match status" value="1"/>
</dbReference>
<dbReference type="InterPro" id="IPR002178">
    <property type="entry name" value="PTS_EIIA_type-2_dom"/>
</dbReference>
<protein>
    <submittedName>
        <fullName evidence="2">PTS sugar transporter subunit IIA</fullName>
    </submittedName>
</protein>
<dbReference type="SUPFAM" id="SSF55804">
    <property type="entry name" value="Phoshotransferase/anion transport protein"/>
    <property type="match status" value="1"/>
</dbReference>
<dbReference type="Proteomes" id="UP001221217">
    <property type="component" value="Unassembled WGS sequence"/>
</dbReference>
<feature type="domain" description="PTS EIIA type-2" evidence="1">
    <location>
        <begin position="5"/>
        <end position="155"/>
    </location>
</feature>
<comment type="caution">
    <text evidence="2">The sequence shown here is derived from an EMBL/GenBank/DDBJ whole genome shotgun (WGS) entry which is preliminary data.</text>
</comment>
<evidence type="ECO:0000313" key="2">
    <source>
        <dbReference type="EMBL" id="MDC7225309.1"/>
    </source>
</evidence>
<gene>
    <name evidence="2" type="ORF">PQJ61_00935</name>
</gene>
<dbReference type="AlphaFoldDB" id="A0AAJ1IC12"/>
<dbReference type="PANTHER" id="PTHR47738">
    <property type="entry name" value="PTS SYSTEM FRUCTOSE-LIKE EIIA COMPONENT-RELATED"/>
    <property type="match status" value="1"/>
</dbReference>
<accession>A0AAJ1IC12</accession>